<evidence type="ECO:0000313" key="21">
    <source>
        <dbReference type="Proteomes" id="UP000488956"/>
    </source>
</evidence>
<dbReference type="Proteomes" id="UP000440732">
    <property type="component" value="Unassembled WGS sequence"/>
</dbReference>
<evidence type="ECO:0000313" key="12">
    <source>
        <dbReference type="Proteomes" id="UP000429523"/>
    </source>
</evidence>
<comment type="caution">
    <text evidence="6">The sequence shown here is derived from an EMBL/GenBank/DDBJ whole genome shotgun (WGS) entry which is preliminary data.</text>
</comment>
<evidence type="ECO:0000313" key="3">
    <source>
        <dbReference type="EMBL" id="KAE9002003.1"/>
    </source>
</evidence>
<evidence type="ECO:0000313" key="17">
    <source>
        <dbReference type="Proteomes" id="UP000441208"/>
    </source>
</evidence>
<gene>
    <name evidence="10" type="ORF">PF001_g13804</name>
    <name evidence="9" type="ORF">PF002_g15819</name>
    <name evidence="8" type="ORF">PF004_g13926</name>
    <name evidence="7" type="ORF">PF005_g14752</name>
    <name evidence="6" type="ORF">PF006_g13656</name>
    <name evidence="5" type="ORF">PF007_g14820</name>
    <name evidence="11" type="ORF">PF008_g14110</name>
    <name evidence="2" type="ORF">PF009_g15819</name>
    <name evidence="4" type="ORF">PF010_g14459</name>
    <name evidence="3" type="ORF">PF011_g13504</name>
</gene>
<accession>A0A6A3TM15</accession>
<dbReference type="Proteomes" id="UP000433483">
    <property type="component" value="Unassembled WGS sequence"/>
</dbReference>
<reference evidence="12 13" key="1">
    <citation type="submission" date="2018-08" db="EMBL/GenBank/DDBJ databases">
        <title>Genomic investigation of the strawberry pathogen Phytophthora fragariae indicates pathogenicity is determined by transcriptional variation in three key races.</title>
        <authorList>
            <person name="Adams T.M."/>
            <person name="Armitage A.D."/>
            <person name="Sobczyk M.K."/>
            <person name="Bates H.J."/>
            <person name="Dunwell J.M."/>
            <person name="Nellist C.F."/>
            <person name="Harrison R.J."/>
        </authorList>
    </citation>
    <scope>NUCLEOTIDE SEQUENCE [LARGE SCALE GENOMIC DNA]</scope>
    <source>
        <strain evidence="10 14">A4</strain>
        <strain evidence="9 15">BC-1</strain>
        <strain evidence="8 19">BC-23</strain>
        <strain evidence="7 13">NOV-27</strain>
        <strain evidence="6 16">NOV-5</strain>
        <strain evidence="5 17">NOV-71</strain>
        <strain evidence="11 20">NOV-77</strain>
        <strain evidence="2 12">NOV-9</strain>
        <strain evidence="4 21">ONT-3</strain>
        <strain evidence="3 18">SCRP245</strain>
    </source>
</reference>
<dbReference type="EMBL" id="QXFZ01000880">
    <property type="protein sequence ID" value="KAE9102268.1"/>
    <property type="molecule type" value="Genomic_DNA"/>
</dbReference>
<dbReference type="EMBL" id="QXGE01000829">
    <property type="protein sequence ID" value="KAE9302890.1"/>
    <property type="molecule type" value="Genomic_DNA"/>
</dbReference>
<feature type="chain" id="PRO_5036166259" description="RxLR effector protein" evidence="1">
    <location>
        <begin position="16"/>
        <end position="55"/>
    </location>
</feature>
<dbReference type="Proteomes" id="UP000460718">
    <property type="component" value="Unassembled WGS sequence"/>
</dbReference>
<dbReference type="Proteomes" id="UP000437068">
    <property type="component" value="Unassembled WGS sequence"/>
</dbReference>
<feature type="signal peptide" evidence="1">
    <location>
        <begin position="1"/>
        <end position="15"/>
    </location>
</feature>
<dbReference type="Proteomes" id="UP000488956">
    <property type="component" value="Unassembled WGS sequence"/>
</dbReference>
<dbReference type="AlphaFoldDB" id="A0A6A3TM15"/>
<proteinExistence type="predicted"/>
<evidence type="ECO:0000313" key="8">
    <source>
        <dbReference type="EMBL" id="KAE9218213.1"/>
    </source>
</evidence>
<evidence type="ECO:0000313" key="11">
    <source>
        <dbReference type="EMBL" id="KAE9334138.1"/>
    </source>
</evidence>
<evidence type="ECO:0000313" key="20">
    <source>
        <dbReference type="Proteomes" id="UP000486351"/>
    </source>
</evidence>
<dbReference type="EMBL" id="QXGC01000870">
    <property type="protein sequence ID" value="KAE9218213.1"/>
    <property type="molecule type" value="Genomic_DNA"/>
</dbReference>
<evidence type="ECO:0000313" key="9">
    <source>
        <dbReference type="EMBL" id="KAE9220657.1"/>
    </source>
</evidence>
<evidence type="ECO:0000313" key="14">
    <source>
        <dbReference type="Proteomes" id="UP000437068"/>
    </source>
</evidence>
<evidence type="ECO:0000313" key="18">
    <source>
        <dbReference type="Proteomes" id="UP000460718"/>
    </source>
</evidence>
<evidence type="ECO:0008006" key="22">
    <source>
        <dbReference type="Google" id="ProtNLM"/>
    </source>
</evidence>
<dbReference type="Proteomes" id="UP000441208">
    <property type="component" value="Unassembled WGS sequence"/>
</dbReference>
<evidence type="ECO:0000313" key="7">
    <source>
        <dbReference type="EMBL" id="KAE9201961.1"/>
    </source>
</evidence>
<evidence type="ECO:0000313" key="4">
    <source>
        <dbReference type="EMBL" id="KAE9101399.1"/>
    </source>
</evidence>
<dbReference type="Proteomes" id="UP000476176">
    <property type="component" value="Unassembled WGS sequence"/>
</dbReference>
<evidence type="ECO:0000256" key="1">
    <source>
        <dbReference type="SAM" id="SignalP"/>
    </source>
</evidence>
<dbReference type="EMBL" id="QXFX01000895">
    <property type="protein sequence ID" value="KAE9101399.1"/>
    <property type="molecule type" value="Genomic_DNA"/>
</dbReference>
<name>A0A6A3TM15_9STRA</name>
<evidence type="ECO:0000313" key="19">
    <source>
        <dbReference type="Proteomes" id="UP000476176"/>
    </source>
</evidence>
<dbReference type="OrthoDB" id="10334865at2759"/>
<evidence type="ECO:0000313" key="10">
    <source>
        <dbReference type="EMBL" id="KAE9302890.1"/>
    </source>
</evidence>
<dbReference type="EMBL" id="QXGB01000885">
    <property type="protein sequence ID" value="KAE9201961.1"/>
    <property type="molecule type" value="Genomic_DNA"/>
</dbReference>
<evidence type="ECO:0000313" key="13">
    <source>
        <dbReference type="Proteomes" id="UP000433483"/>
    </source>
</evidence>
<dbReference type="EMBL" id="QXGF01000933">
    <property type="protein sequence ID" value="KAE8934197.1"/>
    <property type="molecule type" value="Genomic_DNA"/>
</dbReference>
<evidence type="ECO:0000313" key="2">
    <source>
        <dbReference type="EMBL" id="KAE8934197.1"/>
    </source>
</evidence>
<protein>
    <recommendedName>
        <fullName evidence="22">RxLR effector protein</fullName>
    </recommendedName>
</protein>
<keyword evidence="13" id="KW-1185">Reference proteome</keyword>
<dbReference type="EMBL" id="QXGD01000907">
    <property type="protein sequence ID" value="KAE9220657.1"/>
    <property type="molecule type" value="Genomic_DNA"/>
</dbReference>
<evidence type="ECO:0000313" key="16">
    <source>
        <dbReference type="Proteomes" id="UP000440732"/>
    </source>
</evidence>
<evidence type="ECO:0000313" key="5">
    <source>
        <dbReference type="EMBL" id="KAE9102268.1"/>
    </source>
</evidence>
<dbReference type="EMBL" id="QXFY01000860">
    <property type="protein sequence ID" value="KAE9334138.1"/>
    <property type="molecule type" value="Genomic_DNA"/>
</dbReference>
<dbReference type="EMBL" id="QXGA01000821">
    <property type="protein sequence ID" value="KAE9139838.1"/>
    <property type="molecule type" value="Genomic_DNA"/>
</dbReference>
<keyword evidence="1" id="KW-0732">Signal</keyword>
<dbReference type="Proteomes" id="UP000429523">
    <property type="component" value="Unassembled WGS sequence"/>
</dbReference>
<dbReference type="EMBL" id="QXFW01000835">
    <property type="protein sequence ID" value="KAE9002003.1"/>
    <property type="molecule type" value="Genomic_DNA"/>
</dbReference>
<dbReference type="Proteomes" id="UP000440367">
    <property type="component" value="Unassembled WGS sequence"/>
</dbReference>
<organism evidence="6 16">
    <name type="scientific">Phytophthora fragariae</name>
    <dbReference type="NCBI Taxonomy" id="53985"/>
    <lineage>
        <taxon>Eukaryota</taxon>
        <taxon>Sar</taxon>
        <taxon>Stramenopiles</taxon>
        <taxon>Oomycota</taxon>
        <taxon>Peronosporomycetes</taxon>
        <taxon>Peronosporales</taxon>
        <taxon>Peronosporaceae</taxon>
        <taxon>Phytophthora</taxon>
    </lineage>
</organism>
<evidence type="ECO:0000313" key="15">
    <source>
        <dbReference type="Proteomes" id="UP000440367"/>
    </source>
</evidence>
<dbReference type="Proteomes" id="UP000486351">
    <property type="component" value="Unassembled WGS sequence"/>
</dbReference>
<evidence type="ECO:0000313" key="6">
    <source>
        <dbReference type="EMBL" id="KAE9139838.1"/>
    </source>
</evidence>
<sequence length="55" mass="5890">MALLLKRLTTSFALALPPAIDANPATFTDSMLLSKKPTSPPSSDKTWCCSCCSTR</sequence>